<keyword evidence="2" id="KW-1185">Reference proteome</keyword>
<dbReference type="Proteomes" id="UP001224644">
    <property type="component" value="Unassembled WGS sequence"/>
</dbReference>
<accession>A0ABT8BHE0</accession>
<protein>
    <submittedName>
        <fullName evidence="1">Uncharacterized protein</fullName>
    </submittedName>
</protein>
<organism evidence="1 2">
    <name type="scientific">Methylobacterium adhaesivum</name>
    <dbReference type="NCBI Taxonomy" id="333297"/>
    <lineage>
        <taxon>Bacteria</taxon>
        <taxon>Pseudomonadati</taxon>
        <taxon>Pseudomonadota</taxon>
        <taxon>Alphaproteobacteria</taxon>
        <taxon>Hyphomicrobiales</taxon>
        <taxon>Methylobacteriaceae</taxon>
        <taxon>Methylobacterium</taxon>
    </lineage>
</organism>
<dbReference type="EMBL" id="JAUFPX010000012">
    <property type="protein sequence ID" value="MDN3591544.1"/>
    <property type="molecule type" value="Genomic_DNA"/>
</dbReference>
<evidence type="ECO:0000313" key="2">
    <source>
        <dbReference type="Proteomes" id="UP001224644"/>
    </source>
</evidence>
<dbReference type="RefSeq" id="WP_283207181.1">
    <property type="nucleotide sequence ID" value="NZ_BPQD01000014.1"/>
</dbReference>
<reference evidence="2" key="1">
    <citation type="journal article" date="2019" name="Int. J. Syst. Evol. Microbiol.">
        <title>The Global Catalogue of Microorganisms (GCM) 10K type strain sequencing project: providing services to taxonomists for standard genome sequencing and annotation.</title>
        <authorList>
            <consortium name="The Broad Institute Genomics Platform"/>
            <consortium name="The Broad Institute Genome Sequencing Center for Infectious Disease"/>
            <person name="Wu L."/>
            <person name="Ma J."/>
        </authorList>
    </citation>
    <scope>NUCLEOTIDE SEQUENCE [LARGE SCALE GENOMIC DNA]</scope>
    <source>
        <strain evidence="2">CECT 7069</strain>
    </source>
</reference>
<sequence length="43" mass="4696">MAAKLEGALTGAGVTFRTETYPAEHGWMMPDFPLHDFEGAERG</sequence>
<gene>
    <name evidence="1" type="ORF">QWZ12_13100</name>
</gene>
<proteinExistence type="predicted"/>
<evidence type="ECO:0000313" key="1">
    <source>
        <dbReference type="EMBL" id="MDN3591544.1"/>
    </source>
</evidence>
<comment type="caution">
    <text evidence="1">The sequence shown here is derived from an EMBL/GenBank/DDBJ whole genome shotgun (WGS) entry which is preliminary data.</text>
</comment>
<name>A0ABT8BHE0_9HYPH</name>